<feature type="signal peptide" evidence="4">
    <location>
        <begin position="1"/>
        <end position="30"/>
    </location>
</feature>
<keyword evidence="7" id="KW-1185">Reference proteome</keyword>
<reference evidence="6 7" key="1">
    <citation type="submission" date="2018-10" db="EMBL/GenBank/DDBJ databases">
        <title>Xanthobacter tagetidis genome sequencing and assembly.</title>
        <authorList>
            <person name="Maclea K.S."/>
            <person name="Goen A.E."/>
            <person name="Fatima S.A."/>
        </authorList>
    </citation>
    <scope>NUCLEOTIDE SEQUENCE [LARGE SCALE GENOMIC DNA]</scope>
    <source>
        <strain evidence="6 7">ATCC 700314</strain>
    </source>
</reference>
<dbReference type="Gene3D" id="3.40.50.2300">
    <property type="match status" value="2"/>
</dbReference>
<proteinExistence type="inferred from homology"/>
<dbReference type="InterPro" id="IPR051010">
    <property type="entry name" value="BCAA_transport"/>
</dbReference>
<feature type="domain" description="Leucine-binding protein" evidence="5">
    <location>
        <begin position="34"/>
        <end position="383"/>
    </location>
</feature>
<dbReference type="AlphaFoldDB" id="A0A3L7AL19"/>
<dbReference type="RefSeq" id="WP_121622204.1">
    <property type="nucleotide sequence ID" value="NZ_JACIIW010000006.1"/>
</dbReference>
<dbReference type="InterPro" id="IPR028081">
    <property type="entry name" value="Leu-bd"/>
</dbReference>
<dbReference type="CDD" id="cd06333">
    <property type="entry name" value="PBP1_ABC_RPA1789-like"/>
    <property type="match status" value="1"/>
</dbReference>
<dbReference type="PANTHER" id="PTHR30483">
    <property type="entry name" value="LEUCINE-SPECIFIC-BINDING PROTEIN"/>
    <property type="match status" value="1"/>
</dbReference>
<dbReference type="GO" id="GO:0006865">
    <property type="term" value="P:amino acid transport"/>
    <property type="evidence" value="ECO:0007669"/>
    <property type="project" value="UniProtKB-KW"/>
</dbReference>
<feature type="chain" id="PRO_5017985387" evidence="4">
    <location>
        <begin position="31"/>
        <end position="389"/>
    </location>
</feature>
<name>A0A3L7AL19_9HYPH</name>
<sequence>MRSFLKNIGTSVLAATLAAGGLLAATGASAQQRPIRIGAFTATTGGASFLGDPQEKTLRLYVDKINKAGGVLGRKLELFIYDSAGDARQAVTYTRRLIEDNEVDIIIGGSATGESMAVIPIVEEAQIPFISLSGGNVVVEPVRKWVFKTPGSDRMAVSKIYTDMKARGFSKAAVISGDGGFDKSCQKEAVTVAKTMGIAIVADEVYAQADTDMTPQFTRIAGAKPDAIVGCGFGLGGVITVRNHRQITPQIPLYFTHGVGSQQFVEGARGAAENVRITVSPLLVAEQLDDSDPQKKTLLEYTKEYQEKFGEKPAAFGGFSYDALHIALAAMQRAGGTDKAKVRDEIERTKNFIGIDGIFNMSPTDHMGLDFNTAFRLTEIKNNGWHLVK</sequence>
<dbReference type="OrthoDB" id="9768099at2"/>
<evidence type="ECO:0000313" key="7">
    <source>
        <dbReference type="Proteomes" id="UP000269692"/>
    </source>
</evidence>
<comment type="similarity">
    <text evidence="1">Belongs to the leucine-binding protein family.</text>
</comment>
<comment type="caution">
    <text evidence="6">The sequence shown here is derived from an EMBL/GenBank/DDBJ whole genome shotgun (WGS) entry which is preliminary data.</text>
</comment>
<evidence type="ECO:0000256" key="1">
    <source>
        <dbReference type="ARBA" id="ARBA00010062"/>
    </source>
</evidence>
<dbReference type="Proteomes" id="UP000269692">
    <property type="component" value="Unassembled WGS sequence"/>
</dbReference>
<gene>
    <name evidence="6" type="ORF">D9R14_04930</name>
</gene>
<accession>A0A3L7AL19</accession>
<dbReference type="PANTHER" id="PTHR30483:SF38">
    <property type="entry name" value="BLR7848 PROTEIN"/>
    <property type="match status" value="1"/>
</dbReference>
<evidence type="ECO:0000256" key="3">
    <source>
        <dbReference type="ARBA" id="ARBA00022970"/>
    </source>
</evidence>
<dbReference type="SUPFAM" id="SSF53822">
    <property type="entry name" value="Periplasmic binding protein-like I"/>
    <property type="match status" value="1"/>
</dbReference>
<keyword evidence="3" id="KW-0813">Transport</keyword>
<keyword evidence="2 4" id="KW-0732">Signal</keyword>
<dbReference type="InterPro" id="IPR028082">
    <property type="entry name" value="Peripla_BP_I"/>
</dbReference>
<organism evidence="6 7">
    <name type="scientific">Xanthobacter tagetidis</name>
    <dbReference type="NCBI Taxonomy" id="60216"/>
    <lineage>
        <taxon>Bacteria</taxon>
        <taxon>Pseudomonadati</taxon>
        <taxon>Pseudomonadota</taxon>
        <taxon>Alphaproteobacteria</taxon>
        <taxon>Hyphomicrobiales</taxon>
        <taxon>Xanthobacteraceae</taxon>
        <taxon>Xanthobacter</taxon>
    </lineage>
</organism>
<dbReference type="Pfam" id="PF13458">
    <property type="entry name" value="Peripla_BP_6"/>
    <property type="match status" value="1"/>
</dbReference>
<evidence type="ECO:0000256" key="2">
    <source>
        <dbReference type="ARBA" id="ARBA00022729"/>
    </source>
</evidence>
<protein>
    <submittedName>
        <fullName evidence="6">ABC transporter substrate-binding protein</fullName>
    </submittedName>
</protein>
<dbReference type="EMBL" id="RCTF01000003">
    <property type="protein sequence ID" value="RLP80410.1"/>
    <property type="molecule type" value="Genomic_DNA"/>
</dbReference>
<evidence type="ECO:0000256" key="4">
    <source>
        <dbReference type="SAM" id="SignalP"/>
    </source>
</evidence>
<evidence type="ECO:0000259" key="5">
    <source>
        <dbReference type="Pfam" id="PF13458"/>
    </source>
</evidence>
<evidence type="ECO:0000313" key="6">
    <source>
        <dbReference type="EMBL" id="RLP80410.1"/>
    </source>
</evidence>
<keyword evidence="3" id="KW-0029">Amino-acid transport</keyword>